<comment type="caution">
    <text evidence="1">The sequence shown here is derived from an EMBL/GenBank/DDBJ whole genome shotgun (WGS) entry which is preliminary data.</text>
</comment>
<reference evidence="1 2" key="1">
    <citation type="journal article" date="2023" name="Sci. Data">
        <title>Genome assembly of the Korean intertidal mud-creeper Batillaria attramentaria.</title>
        <authorList>
            <person name="Patra A.K."/>
            <person name="Ho P.T."/>
            <person name="Jun S."/>
            <person name="Lee S.J."/>
            <person name="Kim Y."/>
            <person name="Won Y.J."/>
        </authorList>
    </citation>
    <scope>NUCLEOTIDE SEQUENCE [LARGE SCALE GENOMIC DNA]</scope>
    <source>
        <strain evidence="1">Wonlab-2016</strain>
    </source>
</reference>
<accession>A0ABD0JA49</accession>
<evidence type="ECO:0000313" key="1">
    <source>
        <dbReference type="EMBL" id="KAK7466628.1"/>
    </source>
</evidence>
<organism evidence="1 2">
    <name type="scientific">Batillaria attramentaria</name>
    <dbReference type="NCBI Taxonomy" id="370345"/>
    <lineage>
        <taxon>Eukaryota</taxon>
        <taxon>Metazoa</taxon>
        <taxon>Spiralia</taxon>
        <taxon>Lophotrochozoa</taxon>
        <taxon>Mollusca</taxon>
        <taxon>Gastropoda</taxon>
        <taxon>Caenogastropoda</taxon>
        <taxon>Sorbeoconcha</taxon>
        <taxon>Cerithioidea</taxon>
        <taxon>Batillariidae</taxon>
        <taxon>Batillaria</taxon>
    </lineage>
</organism>
<evidence type="ECO:0008006" key="3">
    <source>
        <dbReference type="Google" id="ProtNLM"/>
    </source>
</evidence>
<keyword evidence="2" id="KW-1185">Reference proteome</keyword>
<name>A0ABD0JA49_9CAEN</name>
<evidence type="ECO:0000313" key="2">
    <source>
        <dbReference type="Proteomes" id="UP001519460"/>
    </source>
</evidence>
<dbReference type="EMBL" id="JACVVK020000553">
    <property type="protein sequence ID" value="KAK7466628.1"/>
    <property type="molecule type" value="Genomic_DNA"/>
</dbReference>
<feature type="non-terminal residue" evidence="1">
    <location>
        <position position="1"/>
    </location>
</feature>
<protein>
    <recommendedName>
        <fullName evidence="3">Cytochrome P450</fullName>
    </recommendedName>
</protein>
<proteinExistence type="predicted"/>
<dbReference type="AlphaFoldDB" id="A0ABD0JA49"/>
<gene>
    <name evidence="1" type="ORF">BaRGS_00037285</name>
</gene>
<sequence length="57" mass="6406">RLVHLEGSALAARSILLSLMQRGELLKPRFDLPRMEEAEALSSVPTYTIRKPLVIFA</sequence>
<dbReference type="Proteomes" id="UP001519460">
    <property type="component" value="Unassembled WGS sequence"/>
</dbReference>